<protein>
    <submittedName>
        <fullName evidence="4">Coenzyme F420 hydrogenase</fullName>
    </submittedName>
</protein>
<proteinExistence type="predicted"/>
<evidence type="ECO:0000259" key="2">
    <source>
        <dbReference type="Pfam" id="PF04422"/>
    </source>
</evidence>
<keyword evidence="5" id="KW-1185">Reference proteome</keyword>
<dbReference type="InterPro" id="IPR045220">
    <property type="entry name" value="FRHB/FDHB/HCAR-like"/>
</dbReference>
<name>A0A2W2ANV9_9HYPH</name>
<feature type="compositionally biased region" description="Pro residues" evidence="1">
    <location>
        <begin position="38"/>
        <end position="48"/>
    </location>
</feature>
<dbReference type="RefSeq" id="WP_111200195.1">
    <property type="nucleotide sequence ID" value="NZ_QKVK01000013.1"/>
</dbReference>
<accession>A0A2W2ANV9</accession>
<evidence type="ECO:0000313" key="5">
    <source>
        <dbReference type="Proteomes" id="UP000248795"/>
    </source>
</evidence>
<dbReference type="InterPro" id="IPR007525">
    <property type="entry name" value="FrhB_FdhB_C"/>
</dbReference>
<feature type="domain" description="Coenzyme F420 hydrogenase/dehydrogenase beta subunit C-terminal" evidence="3">
    <location>
        <begin position="147"/>
        <end position="312"/>
    </location>
</feature>
<sequence>MADQPNAGLRPVRIAGAVDAAREAHALMACPGAGSGPRPTPASPPPEGAPSSAEWGNVLEIWEGHATDPEMRWRGSSGGVVTALAAFAIDTGAAEGAVHIRQSERNALLNESVISRARDGLIAAAGSRYAPASPCERLAEVATADRPIVFIGKPCDVQATAAATHQDPRLSRNIGLTISIFCAGTPSTAGTRALTEALGVPSGATVTSLRYRGDGWPGRMAATYLTADGTAHTSGTLSYEEGWGGILQRHRQWRCHLCADHTGEFADLSVGDPWDKPRGGGDAQGSSLIVVRTERGRAMLRQAMAAGAISATRREFGALAAAQPNLARTRRIMFGRLAGLRILGLGAPRYDGWALAGLWLARASLRDKAGSLFGTMRRAIRRKLWRAETASAGPRR</sequence>
<comment type="caution">
    <text evidence="4">The sequence shown here is derived from an EMBL/GenBank/DDBJ whole genome shotgun (WGS) entry which is preliminary data.</text>
</comment>
<dbReference type="PANTHER" id="PTHR31332:SF0">
    <property type="entry name" value="7-HYDROXYMETHYL CHLOROPHYLL A REDUCTASE, CHLOROPLASTIC"/>
    <property type="match status" value="1"/>
</dbReference>
<reference evidence="5" key="1">
    <citation type="submission" date="2018-06" db="EMBL/GenBank/DDBJ databases">
        <title>Aestuariibacter litoralis strain KCTC 52945T.</title>
        <authorList>
            <person name="Li X."/>
            <person name="Salam N."/>
            <person name="Li J.-L."/>
            <person name="Chen Y.-M."/>
            <person name="Yang Z.-W."/>
            <person name="Zhang L.-Y."/>
            <person name="Han M.-X."/>
            <person name="Xiao M."/>
            <person name="Li W.-J."/>
        </authorList>
    </citation>
    <scope>NUCLEOTIDE SEQUENCE [LARGE SCALE GENOMIC DNA]</scope>
    <source>
        <strain evidence="5">KCTC 52945</strain>
    </source>
</reference>
<feature type="region of interest" description="Disordered" evidence="1">
    <location>
        <begin position="30"/>
        <end position="53"/>
    </location>
</feature>
<dbReference type="Pfam" id="PF04422">
    <property type="entry name" value="FrhB_FdhB_N"/>
    <property type="match status" value="1"/>
</dbReference>
<dbReference type="Proteomes" id="UP000248795">
    <property type="component" value="Unassembled WGS sequence"/>
</dbReference>
<dbReference type="InterPro" id="IPR007516">
    <property type="entry name" value="Co_F420_Hydgase/DH_bsu_N"/>
</dbReference>
<feature type="domain" description="Coenzyme F420 hydrogenase/dehydrogenase beta subunit N-terminal" evidence="2">
    <location>
        <begin position="62"/>
        <end position="136"/>
    </location>
</feature>
<evidence type="ECO:0000256" key="1">
    <source>
        <dbReference type="SAM" id="MobiDB-lite"/>
    </source>
</evidence>
<dbReference type="Pfam" id="PF04432">
    <property type="entry name" value="FrhB_FdhB_C"/>
    <property type="match status" value="1"/>
</dbReference>
<dbReference type="GO" id="GO:0033354">
    <property type="term" value="P:chlorophyll cycle"/>
    <property type="evidence" value="ECO:0007669"/>
    <property type="project" value="TreeGrafter"/>
</dbReference>
<dbReference type="EMBL" id="QKVK01000013">
    <property type="protein sequence ID" value="PZF75262.1"/>
    <property type="molecule type" value="Genomic_DNA"/>
</dbReference>
<evidence type="ECO:0000313" key="4">
    <source>
        <dbReference type="EMBL" id="PZF75262.1"/>
    </source>
</evidence>
<dbReference type="AlphaFoldDB" id="A0A2W2ANV9"/>
<gene>
    <name evidence="4" type="ORF">DK847_19380</name>
</gene>
<dbReference type="GO" id="GO:0090415">
    <property type="term" value="F:7-hydroxymethyl chlorophyll a reductase activity"/>
    <property type="evidence" value="ECO:0007669"/>
    <property type="project" value="TreeGrafter"/>
</dbReference>
<evidence type="ECO:0000259" key="3">
    <source>
        <dbReference type="Pfam" id="PF04432"/>
    </source>
</evidence>
<organism evidence="4 5">
    <name type="scientific">Aestuariivirga litoralis</name>
    <dbReference type="NCBI Taxonomy" id="2650924"/>
    <lineage>
        <taxon>Bacteria</taxon>
        <taxon>Pseudomonadati</taxon>
        <taxon>Pseudomonadota</taxon>
        <taxon>Alphaproteobacteria</taxon>
        <taxon>Hyphomicrobiales</taxon>
        <taxon>Aestuariivirgaceae</taxon>
        <taxon>Aestuariivirga</taxon>
    </lineage>
</organism>
<dbReference type="PANTHER" id="PTHR31332">
    <property type="entry name" value="7-HYDROXYMETHYL CHLOROPHYLL A REDUCTASE, CHLOROPLASTIC"/>
    <property type="match status" value="1"/>
</dbReference>